<dbReference type="Pfam" id="PF00583">
    <property type="entry name" value="Acetyltransf_1"/>
    <property type="match status" value="1"/>
</dbReference>
<name>A0A7W8CVG9_9BACL</name>
<dbReference type="InterPro" id="IPR000182">
    <property type="entry name" value="GNAT_dom"/>
</dbReference>
<proteinExistence type="predicted"/>
<accession>A0A7W8CVG9</accession>
<keyword evidence="3" id="KW-1185">Reference proteome</keyword>
<dbReference type="OrthoDB" id="87299at2"/>
<sequence length="186" mass="20905">MKWAQREFNANGSAYAIRPAEERDAEELSRLRLQADGETENLDREPGEDFMDRDDFVRLIELDTESSRSLFLVAEADGKLAGFSRCQGSHLKRSEHKVDFGIMILQPYWGIGIGRNLLQESIRWADSNGIAKIALSVVESNVTAIRLYEKMGFSVEGVLKNDKLLSGGRYCNTIVMGRINGERQGC</sequence>
<gene>
    <name evidence="2" type="ORF">HNQ44_002609</name>
</gene>
<evidence type="ECO:0000313" key="3">
    <source>
        <dbReference type="Proteomes" id="UP000525923"/>
    </source>
</evidence>
<dbReference type="InterPro" id="IPR016181">
    <property type="entry name" value="Acyl_CoA_acyltransferase"/>
</dbReference>
<protein>
    <submittedName>
        <fullName evidence="2">RimJ/RimL family protein N-acetyltransferase</fullName>
    </submittedName>
</protein>
<dbReference type="GO" id="GO:0016747">
    <property type="term" value="F:acyltransferase activity, transferring groups other than amino-acyl groups"/>
    <property type="evidence" value="ECO:0007669"/>
    <property type="project" value="InterPro"/>
</dbReference>
<dbReference type="SUPFAM" id="SSF55729">
    <property type="entry name" value="Acyl-CoA N-acyltransferases (Nat)"/>
    <property type="match status" value="1"/>
</dbReference>
<dbReference type="Proteomes" id="UP000525923">
    <property type="component" value="Unassembled WGS sequence"/>
</dbReference>
<dbReference type="CDD" id="cd04301">
    <property type="entry name" value="NAT_SF"/>
    <property type="match status" value="1"/>
</dbReference>
<dbReference type="EMBL" id="JACHHE010000007">
    <property type="protein sequence ID" value="MBB5181144.1"/>
    <property type="molecule type" value="Genomic_DNA"/>
</dbReference>
<dbReference type="PROSITE" id="PS51186">
    <property type="entry name" value="GNAT"/>
    <property type="match status" value="1"/>
</dbReference>
<evidence type="ECO:0000259" key="1">
    <source>
        <dbReference type="PROSITE" id="PS51186"/>
    </source>
</evidence>
<dbReference type="AlphaFoldDB" id="A0A7W8CVG9"/>
<dbReference type="PANTHER" id="PTHR43072">
    <property type="entry name" value="N-ACETYLTRANSFERASE"/>
    <property type="match status" value="1"/>
</dbReference>
<dbReference type="RefSeq" id="WP_135502510.1">
    <property type="nucleotide sequence ID" value="NZ_JACHHE010000007.1"/>
</dbReference>
<dbReference type="Gene3D" id="3.40.630.30">
    <property type="match status" value="1"/>
</dbReference>
<evidence type="ECO:0000313" key="2">
    <source>
        <dbReference type="EMBL" id="MBB5181144.1"/>
    </source>
</evidence>
<keyword evidence="2" id="KW-0808">Transferase</keyword>
<feature type="domain" description="N-acetyltransferase" evidence="1">
    <location>
        <begin position="15"/>
        <end position="181"/>
    </location>
</feature>
<reference evidence="2 3" key="1">
    <citation type="submission" date="2020-08" db="EMBL/GenBank/DDBJ databases">
        <title>Genomic Encyclopedia of Type Strains, Phase IV (KMG-IV): sequencing the most valuable type-strain genomes for metagenomic binning, comparative biology and taxonomic classification.</title>
        <authorList>
            <person name="Goeker M."/>
        </authorList>
    </citation>
    <scope>NUCLEOTIDE SEQUENCE [LARGE SCALE GENOMIC DNA]</scope>
    <source>
        <strain evidence="2 3">DSM 15895</strain>
    </source>
</reference>
<comment type="caution">
    <text evidence="2">The sequence shown here is derived from an EMBL/GenBank/DDBJ whole genome shotgun (WGS) entry which is preliminary data.</text>
</comment>
<organism evidence="2 3">
    <name type="scientific">Planococcus koreensis</name>
    <dbReference type="NCBI Taxonomy" id="112331"/>
    <lineage>
        <taxon>Bacteria</taxon>
        <taxon>Bacillati</taxon>
        <taxon>Bacillota</taxon>
        <taxon>Bacilli</taxon>
        <taxon>Bacillales</taxon>
        <taxon>Caryophanaceae</taxon>
        <taxon>Planococcus</taxon>
    </lineage>
</organism>